<evidence type="ECO:0000259" key="5">
    <source>
        <dbReference type="PROSITE" id="PS51733"/>
    </source>
</evidence>
<keyword evidence="2" id="KW-0092">Biotin</keyword>
<dbReference type="PROSITE" id="PS51733">
    <property type="entry name" value="BPL_LPL_CATALYTIC"/>
    <property type="match status" value="1"/>
</dbReference>
<gene>
    <name evidence="6" type="ORF">EH31_02285</name>
</gene>
<feature type="domain" description="BPL/LPL catalytic" evidence="5">
    <location>
        <begin position="1"/>
        <end position="176"/>
    </location>
</feature>
<sequence length="241" mass="25362">MIRHPSVKVVQETGSTNADLAGALRSDAKPVEGDWLLAKRQTAGKGRQGRKWFDGSGNFMGSCVVNLNAGDPPPASLSFVAAMAVYDAAASALPDASKLRLKWPNDVLLDGGKLSGILLEMVGQNIVVGIGVNLAKAPDLPDRKTSALSDIAGPVEPSSFTETLVASFAHWLQQWREDGLTPLLSQFLERSIHASGSSVTVHDTDGTTLSGTFAGLEESDGALRLRLADGSERVIRAGDVT</sequence>
<accession>A0A074MI24</accession>
<dbReference type="InterPro" id="IPR003142">
    <property type="entry name" value="BPL_C"/>
</dbReference>
<evidence type="ECO:0000313" key="7">
    <source>
        <dbReference type="Proteomes" id="UP000027647"/>
    </source>
</evidence>
<evidence type="ECO:0000256" key="4">
    <source>
        <dbReference type="ARBA" id="ARBA00047846"/>
    </source>
</evidence>
<dbReference type="EC" id="6.3.4.15" evidence="3"/>
<dbReference type="RefSeq" id="WP_241765802.1">
    <property type="nucleotide sequence ID" value="NZ_JMIW01000001.1"/>
</dbReference>
<dbReference type="PANTHER" id="PTHR12835">
    <property type="entry name" value="BIOTIN PROTEIN LIGASE"/>
    <property type="match status" value="1"/>
</dbReference>
<dbReference type="EMBL" id="JMIW01000001">
    <property type="protein sequence ID" value="KEO91518.1"/>
    <property type="molecule type" value="Genomic_DNA"/>
</dbReference>
<dbReference type="STRING" id="1044.EH31_02285"/>
<dbReference type="Pfam" id="PF03099">
    <property type="entry name" value="BPL_LplA_LipB"/>
    <property type="match status" value="1"/>
</dbReference>
<dbReference type="AlphaFoldDB" id="A0A074MI24"/>
<keyword evidence="1 6" id="KW-0436">Ligase</keyword>
<dbReference type="InterPro" id="IPR004143">
    <property type="entry name" value="BPL_LPL_catalytic"/>
</dbReference>
<protein>
    <recommendedName>
        <fullName evidence="3">biotin--[biotin carboxyl-carrier protein] ligase</fullName>
        <ecNumber evidence="3">6.3.4.15</ecNumber>
    </recommendedName>
</protein>
<name>A0A074MI24_ERYLO</name>
<reference evidence="6 7" key="1">
    <citation type="submission" date="2014-04" db="EMBL/GenBank/DDBJ databases">
        <title>A comprehensive comparison of genomes of Erythrobacter spp. strains.</title>
        <authorList>
            <person name="Zheng Q."/>
        </authorList>
    </citation>
    <scope>NUCLEOTIDE SEQUENCE [LARGE SCALE GENOMIC DNA]</scope>
    <source>
        <strain evidence="6 7">DSM 6997</strain>
    </source>
</reference>
<dbReference type="InterPro" id="IPR004408">
    <property type="entry name" value="Biotin_CoA_COase_ligase"/>
</dbReference>
<organism evidence="6 7">
    <name type="scientific">Erythrobacter longus</name>
    <dbReference type="NCBI Taxonomy" id="1044"/>
    <lineage>
        <taxon>Bacteria</taxon>
        <taxon>Pseudomonadati</taxon>
        <taxon>Pseudomonadota</taxon>
        <taxon>Alphaproteobacteria</taxon>
        <taxon>Sphingomonadales</taxon>
        <taxon>Erythrobacteraceae</taxon>
        <taxon>Erythrobacter/Porphyrobacter group</taxon>
        <taxon>Erythrobacter</taxon>
    </lineage>
</organism>
<evidence type="ECO:0000313" key="6">
    <source>
        <dbReference type="EMBL" id="KEO91518.1"/>
    </source>
</evidence>
<keyword evidence="7" id="KW-1185">Reference proteome</keyword>
<dbReference type="eggNOG" id="COG0340">
    <property type="taxonomic scope" value="Bacteria"/>
</dbReference>
<evidence type="ECO:0000256" key="3">
    <source>
        <dbReference type="ARBA" id="ARBA00024227"/>
    </source>
</evidence>
<dbReference type="NCBIfam" id="TIGR00121">
    <property type="entry name" value="birA_ligase"/>
    <property type="match status" value="1"/>
</dbReference>
<evidence type="ECO:0000256" key="2">
    <source>
        <dbReference type="ARBA" id="ARBA00023267"/>
    </source>
</evidence>
<dbReference type="GO" id="GO:0004077">
    <property type="term" value="F:biotin--[biotin carboxyl-carrier protein] ligase activity"/>
    <property type="evidence" value="ECO:0007669"/>
    <property type="project" value="UniProtKB-EC"/>
</dbReference>
<dbReference type="Proteomes" id="UP000027647">
    <property type="component" value="Unassembled WGS sequence"/>
</dbReference>
<dbReference type="InterPro" id="IPR045864">
    <property type="entry name" value="aa-tRNA-synth_II/BPL/LPL"/>
</dbReference>
<evidence type="ECO:0000256" key="1">
    <source>
        <dbReference type="ARBA" id="ARBA00022598"/>
    </source>
</evidence>
<dbReference type="Gene3D" id="3.30.930.10">
    <property type="entry name" value="Bira Bifunctional Protein, Domain 2"/>
    <property type="match status" value="1"/>
</dbReference>
<dbReference type="Pfam" id="PF02237">
    <property type="entry name" value="BPL_C"/>
    <property type="match status" value="1"/>
</dbReference>
<proteinExistence type="predicted"/>
<dbReference type="Gene3D" id="2.30.30.100">
    <property type="match status" value="1"/>
</dbReference>
<dbReference type="SUPFAM" id="SSF55681">
    <property type="entry name" value="Class II aaRS and biotin synthetases"/>
    <property type="match status" value="1"/>
</dbReference>
<dbReference type="PANTHER" id="PTHR12835:SF5">
    <property type="entry name" value="BIOTIN--PROTEIN LIGASE"/>
    <property type="match status" value="1"/>
</dbReference>
<comment type="caution">
    <text evidence="6">The sequence shown here is derived from an EMBL/GenBank/DDBJ whole genome shotgun (WGS) entry which is preliminary data.</text>
</comment>
<comment type="catalytic activity">
    <reaction evidence="4">
        <text>biotin + L-lysyl-[protein] + ATP = N(6)-biotinyl-L-lysyl-[protein] + AMP + diphosphate + H(+)</text>
        <dbReference type="Rhea" id="RHEA:11756"/>
        <dbReference type="Rhea" id="RHEA-COMP:9752"/>
        <dbReference type="Rhea" id="RHEA-COMP:10505"/>
        <dbReference type="ChEBI" id="CHEBI:15378"/>
        <dbReference type="ChEBI" id="CHEBI:29969"/>
        <dbReference type="ChEBI" id="CHEBI:30616"/>
        <dbReference type="ChEBI" id="CHEBI:33019"/>
        <dbReference type="ChEBI" id="CHEBI:57586"/>
        <dbReference type="ChEBI" id="CHEBI:83144"/>
        <dbReference type="ChEBI" id="CHEBI:456215"/>
        <dbReference type="EC" id="6.3.4.15"/>
    </reaction>
</comment>
<dbReference type="GO" id="GO:0005737">
    <property type="term" value="C:cytoplasm"/>
    <property type="evidence" value="ECO:0007669"/>
    <property type="project" value="TreeGrafter"/>
</dbReference>
<dbReference type="CDD" id="cd16442">
    <property type="entry name" value="BPL"/>
    <property type="match status" value="1"/>
</dbReference>